<dbReference type="RefSeq" id="WP_394821112.1">
    <property type="nucleotide sequence ID" value="NZ_CP089984.1"/>
</dbReference>
<evidence type="ECO:0000313" key="3">
    <source>
        <dbReference type="Proteomes" id="UP001370348"/>
    </source>
</evidence>
<reference evidence="2 3" key="1">
    <citation type="submission" date="2021-12" db="EMBL/GenBank/DDBJ databases">
        <title>Discovery of the Pendulisporaceae a myxobacterial family with distinct sporulation behavior and unique specialized metabolism.</title>
        <authorList>
            <person name="Garcia R."/>
            <person name="Popoff A."/>
            <person name="Bader C.D."/>
            <person name="Loehr J."/>
            <person name="Walesch S."/>
            <person name="Walt C."/>
            <person name="Boldt J."/>
            <person name="Bunk B."/>
            <person name="Haeckl F.J.F.P.J."/>
            <person name="Gunesch A.P."/>
            <person name="Birkelbach J."/>
            <person name="Nuebel U."/>
            <person name="Pietschmann T."/>
            <person name="Bach T."/>
            <person name="Mueller R."/>
        </authorList>
    </citation>
    <scope>NUCLEOTIDE SEQUENCE [LARGE SCALE GENOMIC DNA]</scope>
    <source>
        <strain evidence="2 3">MSr11954</strain>
    </source>
</reference>
<gene>
    <name evidence="2" type="primary">pilM</name>
    <name evidence="2" type="ORF">LZC94_26955</name>
</gene>
<sequence>MPIWVGIDIGKSAVKVAAIRSSYRKTALVGLASVDIPVDRPSTLLTPPMGTQALGLDPSAPFGASLPSAAPLGSGAPITSAAAALSGLSSASAAAVSSIGPGVSGAPEGAADDASASSREQVAQAIREAVAMALGKAGNGDGVAAAIDGAKVMSRVLPIPASAQKQLAEVLPFELEAQVPFELDGSVFDYRVLTALRSLPGADPAMLPVLASVSRITEVRERIDLVKHAIGAEPERVGVGLLPLANWIPFSPALAEPGPLVVVDLGTLSSDILILRSGEPVFTRTISQGTAGLPETAPRLAREIRLTLAAYRATGGDSATRVYLCGGGAFVSGAESFLSNELETEVAVLPPPPIDYEVPQADQVRQLARYAKAIGLALGLGTRPLGLDLRKGPLAYERGFGWIRERIPVLAGLGAVIAVSFFFSACTQLYALGKESETVEKALATVTKEVLGEETTSPERANELLSQQTGADDDPMPHADAFDVMVRLSEAIPVSMTHDIEDLDVQKGHVSIHGIVGSMADAQSIVTSLKSEPCFSDVQIKRIDQVVGKEDRKKYGLEFDLKCPEDQKGKKKDPQAGTAPAASSASGGK</sequence>
<dbReference type="EMBL" id="CP089984">
    <property type="protein sequence ID" value="WXB11493.1"/>
    <property type="molecule type" value="Genomic_DNA"/>
</dbReference>
<keyword evidence="3" id="KW-1185">Reference proteome</keyword>
<evidence type="ECO:0000313" key="2">
    <source>
        <dbReference type="EMBL" id="WXB11493.1"/>
    </source>
</evidence>
<dbReference type="InterPro" id="IPR050696">
    <property type="entry name" value="FtsA/MreB"/>
</dbReference>
<feature type="compositionally biased region" description="Basic and acidic residues" evidence="1">
    <location>
        <begin position="562"/>
        <end position="574"/>
    </location>
</feature>
<protein>
    <submittedName>
        <fullName evidence="2">Pilus assembly protein PilM</fullName>
    </submittedName>
</protein>
<accession>A0ABZ2LKL2</accession>
<dbReference type="Proteomes" id="UP001370348">
    <property type="component" value="Chromosome"/>
</dbReference>
<dbReference type="Gene3D" id="3.30.420.380">
    <property type="match status" value="1"/>
</dbReference>
<dbReference type="Pfam" id="PF11104">
    <property type="entry name" value="PilM_2"/>
    <property type="match status" value="1"/>
</dbReference>
<evidence type="ECO:0000256" key="1">
    <source>
        <dbReference type="SAM" id="MobiDB-lite"/>
    </source>
</evidence>
<feature type="compositionally biased region" description="Low complexity" evidence="1">
    <location>
        <begin position="576"/>
        <end position="589"/>
    </location>
</feature>
<dbReference type="PANTHER" id="PTHR32432:SF3">
    <property type="entry name" value="ETHANOLAMINE UTILIZATION PROTEIN EUTJ"/>
    <property type="match status" value="1"/>
</dbReference>
<dbReference type="InterPro" id="IPR043129">
    <property type="entry name" value="ATPase_NBD"/>
</dbReference>
<proteinExistence type="predicted"/>
<dbReference type="SUPFAM" id="SSF53067">
    <property type="entry name" value="Actin-like ATPase domain"/>
    <property type="match status" value="2"/>
</dbReference>
<dbReference type="Gene3D" id="3.30.420.40">
    <property type="match status" value="1"/>
</dbReference>
<dbReference type="InterPro" id="IPR005883">
    <property type="entry name" value="PilM"/>
</dbReference>
<organism evidence="2 3">
    <name type="scientific">Pendulispora albinea</name>
    <dbReference type="NCBI Taxonomy" id="2741071"/>
    <lineage>
        <taxon>Bacteria</taxon>
        <taxon>Pseudomonadati</taxon>
        <taxon>Myxococcota</taxon>
        <taxon>Myxococcia</taxon>
        <taxon>Myxococcales</taxon>
        <taxon>Sorangiineae</taxon>
        <taxon>Pendulisporaceae</taxon>
        <taxon>Pendulispora</taxon>
    </lineage>
</organism>
<name>A0ABZ2LKL2_9BACT</name>
<feature type="region of interest" description="Disordered" evidence="1">
    <location>
        <begin position="562"/>
        <end position="589"/>
    </location>
</feature>
<dbReference type="PANTHER" id="PTHR32432">
    <property type="entry name" value="CELL DIVISION PROTEIN FTSA-RELATED"/>
    <property type="match status" value="1"/>
</dbReference>